<sequence length="89" mass="9052">MRLALGLALLAAALAAVDAQENAACVPLPPPPGDAIKAASDNGITNPALLDTLVKAVDEVRVYRDSKTIVDQPLKAPPAEVGALLLLSS</sequence>
<protein>
    <submittedName>
        <fullName evidence="2">Uncharacterized protein</fullName>
    </submittedName>
</protein>
<organism evidence="2 3">
    <name type="scientific">Chlorella ohadii</name>
    <dbReference type="NCBI Taxonomy" id="2649997"/>
    <lineage>
        <taxon>Eukaryota</taxon>
        <taxon>Viridiplantae</taxon>
        <taxon>Chlorophyta</taxon>
        <taxon>core chlorophytes</taxon>
        <taxon>Trebouxiophyceae</taxon>
        <taxon>Chlorellales</taxon>
        <taxon>Chlorellaceae</taxon>
        <taxon>Chlorella clade</taxon>
        <taxon>Chlorella</taxon>
    </lineage>
</organism>
<accession>A0AAD5H2X0</accession>
<keyword evidence="1" id="KW-0732">Signal</keyword>
<name>A0AAD5H2X0_9CHLO</name>
<dbReference type="Proteomes" id="UP001205105">
    <property type="component" value="Unassembled WGS sequence"/>
</dbReference>
<reference evidence="2" key="1">
    <citation type="submission" date="2020-11" db="EMBL/GenBank/DDBJ databases">
        <title>Chlorella ohadii genome sequencing and assembly.</title>
        <authorList>
            <person name="Murik O."/>
            <person name="Treves H."/>
            <person name="Kedem I."/>
            <person name="Shotland Y."/>
            <person name="Kaplan A."/>
        </authorList>
    </citation>
    <scope>NUCLEOTIDE SEQUENCE</scope>
    <source>
        <strain evidence="2">1</strain>
    </source>
</reference>
<dbReference type="AlphaFoldDB" id="A0AAD5H2X0"/>
<feature type="chain" id="PRO_5042264340" evidence="1">
    <location>
        <begin position="20"/>
        <end position="89"/>
    </location>
</feature>
<keyword evidence="3" id="KW-1185">Reference proteome</keyword>
<evidence type="ECO:0000256" key="1">
    <source>
        <dbReference type="SAM" id="SignalP"/>
    </source>
</evidence>
<evidence type="ECO:0000313" key="3">
    <source>
        <dbReference type="Proteomes" id="UP001205105"/>
    </source>
</evidence>
<proteinExistence type="predicted"/>
<evidence type="ECO:0000313" key="2">
    <source>
        <dbReference type="EMBL" id="KAI7838235.1"/>
    </source>
</evidence>
<dbReference type="EMBL" id="JADXDR010000132">
    <property type="protein sequence ID" value="KAI7838235.1"/>
    <property type="molecule type" value="Genomic_DNA"/>
</dbReference>
<gene>
    <name evidence="2" type="ORF">COHA_007982</name>
</gene>
<feature type="signal peptide" evidence="1">
    <location>
        <begin position="1"/>
        <end position="19"/>
    </location>
</feature>
<comment type="caution">
    <text evidence="2">The sequence shown here is derived from an EMBL/GenBank/DDBJ whole genome shotgun (WGS) entry which is preliminary data.</text>
</comment>